<protein>
    <submittedName>
        <fullName evidence="7">Uncharacterized protein MANES_12G093900</fullName>
    </submittedName>
</protein>
<feature type="domain" description="HTH myb-type" evidence="6">
    <location>
        <begin position="156"/>
        <end position="216"/>
    </location>
</feature>
<comment type="subcellular location">
    <subcellularLocation>
        <location evidence="1">Nucleus</location>
    </subcellularLocation>
</comment>
<dbReference type="NCBIfam" id="TIGR01557">
    <property type="entry name" value="myb_SHAQKYF"/>
    <property type="match status" value="1"/>
</dbReference>
<dbReference type="AlphaFoldDB" id="A0A2P2MYQ5"/>
<dbReference type="PANTHER" id="PTHR31003">
    <property type="entry name" value="MYB FAMILY TRANSCRIPTION FACTOR"/>
    <property type="match status" value="1"/>
</dbReference>
<dbReference type="EMBL" id="GGEC01054877">
    <property type="protein sequence ID" value="MBX35361.1"/>
    <property type="molecule type" value="Transcribed_RNA"/>
</dbReference>
<dbReference type="InterPro" id="IPR017930">
    <property type="entry name" value="Myb_dom"/>
</dbReference>
<dbReference type="SUPFAM" id="SSF46689">
    <property type="entry name" value="Homeodomain-like"/>
    <property type="match status" value="1"/>
</dbReference>
<proteinExistence type="predicted"/>
<dbReference type="GO" id="GO:0003677">
    <property type="term" value="F:DNA binding"/>
    <property type="evidence" value="ECO:0007669"/>
    <property type="project" value="UniProtKB-KW"/>
</dbReference>
<dbReference type="InterPro" id="IPR001005">
    <property type="entry name" value="SANT/Myb"/>
</dbReference>
<dbReference type="Gene3D" id="1.10.10.60">
    <property type="entry name" value="Homeodomain-like"/>
    <property type="match status" value="1"/>
</dbReference>
<feature type="region of interest" description="Disordered" evidence="5">
    <location>
        <begin position="233"/>
        <end position="256"/>
    </location>
</feature>
<accession>A0A2P2MYQ5</accession>
<dbReference type="InterPro" id="IPR009057">
    <property type="entry name" value="Homeodomain-like_sf"/>
</dbReference>
<keyword evidence="2" id="KW-0805">Transcription regulation</keyword>
<dbReference type="GO" id="GO:0005634">
    <property type="term" value="C:nucleus"/>
    <property type="evidence" value="ECO:0007669"/>
    <property type="project" value="UniProtKB-SubCell"/>
</dbReference>
<dbReference type="FunFam" id="1.10.10.60:FF:000002">
    <property type="entry name" value="Myb family transcription factor"/>
    <property type="match status" value="1"/>
</dbReference>
<dbReference type="GO" id="GO:0003700">
    <property type="term" value="F:DNA-binding transcription factor activity"/>
    <property type="evidence" value="ECO:0007669"/>
    <property type="project" value="InterPro"/>
</dbReference>
<evidence type="ECO:0000256" key="2">
    <source>
        <dbReference type="ARBA" id="ARBA00023015"/>
    </source>
</evidence>
<evidence type="ECO:0000256" key="5">
    <source>
        <dbReference type="SAM" id="MobiDB-lite"/>
    </source>
</evidence>
<name>A0A2P2MYQ5_RHIMU</name>
<evidence type="ECO:0000256" key="1">
    <source>
        <dbReference type="ARBA" id="ARBA00004123"/>
    </source>
</evidence>
<evidence type="ECO:0000313" key="7">
    <source>
        <dbReference type="EMBL" id="MBX35361.1"/>
    </source>
</evidence>
<dbReference type="InterPro" id="IPR006447">
    <property type="entry name" value="Myb_dom_plants"/>
</dbReference>
<evidence type="ECO:0000256" key="3">
    <source>
        <dbReference type="ARBA" id="ARBA00023163"/>
    </source>
</evidence>
<keyword evidence="3" id="KW-0804">Transcription</keyword>
<feature type="compositionally biased region" description="Basic and acidic residues" evidence="5">
    <location>
        <begin position="57"/>
        <end position="69"/>
    </location>
</feature>
<dbReference type="InterPro" id="IPR044787">
    <property type="entry name" value="HHO5-like"/>
</dbReference>
<evidence type="ECO:0000259" key="6">
    <source>
        <dbReference type="PROSITE" id="PS51294"/>
    </source>
</evidence>
<feature type="compositionally biased region" description="Polar residues" evidence="5">
    <location>
        <begin position="233"/>
        <end position="243"/>
    </location>
</feature>
<reference evidence="7" key="1">
    <citation type="submission" date="2018-02" db="EMBL/GenBank/DDBJ databases">
        <title>Rhizophora mucronata_Transcriptome.</title>
        <authorList>
            <person name="Meera S.P."/>
            <person name="Sreeshan A."/>
            <person name="Augustine A."/>
        </authorList>
    </citation>
    <scope>NUCLEOTIDE SEQUENCE</scope>
    <source>
        <tissue evidence="7">Leaf</tissue>
    </source>
</reference>
<dbReference type="Pfam" id="PF00249">
    <property type="entry name" value="Myb_DNA-binding"/>
    <property type="match status" value="1"/>
</dbReference>
<feature type="region of interest" description="Disordered" evidence="5">
    <location>
        <begin position="51"/>
        <end position="84"/>
    </location>
</feature>
<dbReference type="PANTHER" id="PTHR31003:SF22">
    <property type="entry name" value="TRANSCRIPTION FACTOR HHO5"/>
    <property type="match status" value="1"/>
</dbReference>
<dbReference type="PROSITE" id="PS51294">
    <property type="entry name" value="HTH_MYB"/>
    <property type="match status" value="1"/>
</dbReference>
<keyword evidence="4" id="KW-0539">Nucleus</keyword>
<evidence type="ECO:0000256" key="4">
    <source>
        <dbReference type="ARBA" id="ARBA00023242"/>
    </source>
</evidence>
<organism evidence="7">
    <name type="scientific">Rhizophora mucronata</name>
    <name type="common">Asiatic mangrove</name>
    <dbReference type="NCBI Taxonomy" id="61149"/>
    <lineage>
        <taxon>Eukaryota</taxon>
        <taxon>Viridiplantae</taxon>
        <taxon>Streptophyta</taxon>
        <taxon>Embryophyta</taxon>
        <taxon>Tracheophyta</taxon>
        <taxon>Spermatophyta</taxon>
        <taxon>Magnoliopsida</taxon>
        <taxon>eudicotyledons</taxon>
        <taxon>Gunneridae</taxon>
        <taxon>Pentapetalae</taxon>
        <taxon>rosids</taxon>
        <taxon>fabids</taxon>
        <taxon>Malpighiales</taxon>
        <taxon>Rhizophoraceae</taxon>
        <taxon>Rhizophora</taxon>
    </lineage>
</organism>
<sequence length="256" mass="28595">MQCKESNDPALIQKLLPLKRNSSEEDAVRLGIDASDKKNWMSTVQLWNSNNINSDWQKQHSKSESKQRSDDDDDRSTCENPIQFCHSRDKGGSFVPFKTLPGFQGSGRKEEKGVVSQVAGLSPVAPVSEVVPSNSISETIVCKQLKMQSLLQQQKGSKKQRRSWSPELHRRFVLALERLGGPQVATPKQIREHMQVDGLTNDEVKSHLQKYRMHIRRHPASLAAPPNSLCTAQDHINLSSLPSRSPKEPASANKSA</sequence>